<evidence type="ECO:0000259" key="8">
    <source>
        <dbReference type="PROSITE" id="PS50109"/>
    </source>
</evidence>
<evidence type="ECO:0000256" key="7">
    <source>
        <dbReference type="PROSITE-ProRule" id="PRU00169"/>
    </source>
</evidence>
<dbReference type="SMART" id="SM00388">
    <property type="entry name" value="HisKA"/>
    <property type="match status" value="1"/>
</dbReference>
<comment type="caution">
    <text evidence="10">The sequence shown here is derived from an EMBL/GenBank/DDBJ whole genome shotgun (WGS) entry which is preliminary data.</text>
</comment>
<dbReference type="CDD" id="cd00082">
    <property type="entry name" value="HisKA"/>
    <property type="match status" value="1"/>
</dbReference>
<evidence type="ECO:0000256" key="1">
    <source>
        <dbReference type="ARBA" id="ARBA00000085"/>
    </source>
</evidence>
<dbReference type="SMART" id="SM00387">
    <property type="entry name" value="HATPase_c"/>
    <property type="match status" value="1"/>
</dbReference>
<comment type="catalytic activity">
    <reaction evidence="1">
        <text>ATP + protein L-histidine = ADP + protein N-phospho-L-histidine.</text>
        <dbReference type="EC" id="2.7.13.3"/>
    </reaction>
</comment>
<dbReference type="PANTHER" id="PTHR43547:SF2">
    <property type="entry name" value="HYBRID SIGNAL TRANSDUCTION HISTIDINE KINASE C"/>
    <property type="match status" value="1"/>
</dbReference>
<dbReference type="PRINTS" id="PR00344">
    <property type="entry name" value="BCTRLSENSOR"/>
</dbReference>
<organism evidence="10 11">
    <name type="scientific">Microseira wollei NIES-4236</name>
    <dbReference type="NCBI Taxonomy" id="2530354"/>
    <lineage>
        <taxon>Bacteria</taxon>
        <taxon>Bacillati</taxon>
        <taxon>Cyanobacteriota</taxon>
        <taxon>Cyanophyceae</taxon>
        <taxon>Oscillatoriophycideae</taxon>
        <taxon>Aerosakkonematales</taxon>
        <taxon>Aerosakkonemataceae</taxon>
        <taxon>Microseira</taxon>
    </lineage>
</organism>
<dbReference type="Pfam" id="PF02518">
    <property type="entry name" value="HATPase_c"/>
    <property type="match status" value="1"/>
</dbReference>
<evidence type="ECO:0000256" key="3">
    <source>
        <dbReference type="ARBA" id="ARBA00022553"/>
    </source>
</evidence>
<dbReference type="InterPro" id="IPR001789">
    <property type="entry name" value="Sig_transdc_resp-reg_receiver"/>
</dbReference>
<evidence type="ECO:0000313" key="10">
    <source>
        <dbReference type="EMBL" id="GET39164.1"/>
    </source>
</evidence>
<dbReference type="Pfam" id="PF00072">
    <property type="entry name" value="Response_reg"/>
    <property type="match status" value="1"/>
</dbReference>
<gene>
    <name evidence="10" type="ORF">MiSe_39280</name>
</gene>
<feature type="modified residue" description="4-aspartylphosphate" evidence="7">
    <location>
        <position position="70"/>
    </location>
</feature>
<dbReference type="InterPro" id="IPR003594">
    <property type="entry name" value="HATPase_dom"/>
</dbReference>
<dbReference type="Gene3D" id="3.30.565.10">
    <property type="entry name" value="Histidine kinase-like ATPase, C-terminal domain"/>
    <property type="match status" value="1"/>
</dbReference>
<dbReference type="InterPro" id="IPR005467">
    <property type="entry name" value="His_kinase_dom"/>
</dbReference>
<dbReference type="GO" id="GO:0000155">
    <property type="term" value="F:phosphorelay sensor kinase activity"/>
    <property type="evidence" value="ECO:0007669"/>
    <property type="project" value="InterPro"/>
</dbReference>
<evidence type="ECO:0000313" key="11">
    <source>
        <dbReference type="Proteomes" id="UP001050975"/>
    </source>
</evidence>
<accession>A0AAV3XFG9</accession>
<evidence type="ECO:0000256" key="2">
    <source>
        <dbReference type="ARBA" id="ARBA00012438"/>
    </source>
</evidence>
<dbReference type="SUPFAM" id="SSF55874">
    <property type="entry name" value="ATPase domain of HSP90 chaperone/DNA topoisomerase II/histidine kinase"/>
    <property type="match status" value="1"/>
</dbReference>
<dbReference type="PROSITE" id="PS50110">
    <property type="entry name" value="RESPONSE_REGULATORY"/>
    <property type="match status" value="1"/>
</dbReference>
<keyword evidence="5 10" id="KW-0418">Kinase</keyword>
<reference evidence="10" key="1">
    <citation type="submission" date="2019-10" db="EMBL/GenBank/DDBJ databases">
        <title>Draft genome sequece of Microseira wollei NIES-4236.</title>
        <authorList>
            <person name="Yamaguchi H."/>
            <person name="Suzuki S."/>
            <person name="Kawachi M."/>
        </authorList>
    </citation>
    <scope>NUCLEOTIDE SEQUENCE</scope>
    <source>
        <strain evidence="10">NIES-4236</strain>
    </source>
</reference>
<dbReference type="InterPro" id="IPR036890">
    <property type="entry name" value="HATPase_C_sf"/>
</dbReference>
<keyword evidence="3 7" id="KW-0597">Phosphoprotein</keyword>
<dbReference type="SUPFAM" id="SSF52172">
    <property type="entry name" value="CheY-like"/>
    <property type="match status" value="1"/>
</dbReference>
<dbReference type="FunFam" id="3.40.50.2300:FF:000444">
    <property type="entry name" value="Sensory transduction histidine kinase"/>
    <property type="match status" value="1"/>
</dbReference>
<keyword evidence="4" id="KW-0808">Transferase</keyword>
<dbReference type="Gene3D" id="3.40.50.2300">
    <property type="match status" value="1"/>
</dbReference>
<feature type="domain" description="Histidine kinase" evidence="8">
    <location>
        <begin position="158"/>
        <end position="385"/>
    </location>
</feature>
<name>A0AAV3XFG9_9CYAN</name>
<evidence type="ECO:0000256" key="6">
    <source>
        <dbReference type="ARBA" id="ARBA00023012"/>
    </source>
</evidence>
<dbReference type="Pfam" id="PF00512">
    <property type="entry name" value="HisKA"/>
    <property type="match status" value="1"/>
</dbReference>
<dbReference type="PANTHER" id="PTHR43547">
    <property type="entry name" value="TWO-COMPONENT HISTIDINE KINASE"/>
    <property type="match status" value="1"/>
</dbReference>
<dbReference type="PROSITE" id="PS50109">
    <property type="entry name" value="HIS_KIN"/>
    <property type="match status" value="1"/>
</dbReference>
<dbReference type="EC" id="2.7.13.3" evidence="2"/>
<proteinExistence type="predicted"/>
<evidence type="ECO:0000256" key="4">
    <source>
        <dbReference type="ARBA" id="ARBA00022679"/>
    </source>
</evidence>
<dbReference type="FunFam" id="3.30.565.10:FF:000006">
    <property type="entry name" value="Sensor histidine kinase WalK"/>
    <property type="match status" value="1"/>
</dbReference>
<dbReference type="AlphaFoldDB" id="A0AAV3XFG9"/>
<dbReference type="EMBL" id="BLAY01000060">
    <property type="protein sequence ID" value="GET39164.1"/>
    <property type="molecule type" value="Genomic_DNA"/>
</dbReference>
<dbReference type="SMART" id="SM00448">
    <property type="entry name" value="REC"/>
    <property type="match status" value="1"/>
</dbReference>
<feature type="domain" description="Response regulatory" evidence="9">
    <location>
        <begin position="21"/>
        <end position="136"/>
    </location>
</feature>
<sequence length="386" mass="42570">MAKPLGTMTSIFSSQTSKPDRILVVDDSPDNVFLIQAILEEEGYKISTAADGRSALAQLEQELPDLVLLDVMMPGMDGYEVTQRIRAMTSLPFIPILLITAYDQPSVAQGLDTGADDFIRKPVEVDELLARVRALLRLKHSVDERDAIARQREDFVSRLTHDLRTPLIAADRMLNLMLQGALGELSPTMLEVISTMTRSNQNLLAMTNTLLEVYRYEAGRKTLSFSPVDLRDLLKEIIAELSPLAGDKKLSLTLAFSQNNSGHPDQFTVAGDRLELHRVFTNIIGNAIKFTDTGAIDVHLNSANSTPNGARPQVTIEIQDTGPGIPKEEQAWLFERFRQGRHKHSGSGLGLHLSQRIVEAHQGTIQVKSEVGQGSLFIISLPAQQS</sequence>
<dbReference type="InterPro" id="IPR003661">
    <property type="entry name" value="HisK_dim/P_dom"/>
</dbReference>
<dbReference type="InterPro" id="IPR004358">
    <property type="entry name" value="Sig_transdc_His_kin-like_C"/>
</dbReference>
<evidence type="ECO:0000259" key="9">
    <source>
        <dbReference type="PROSITE" id="PS50110"/>
    </source>
</evidence>
<dbReference type="InterPro" id="IPR011006">
    <property type="entry name" value="CheY-like_superfamily"/>
</dbReference>
<dbReference type="Proteomes" id="UP001050975">
    <property type="component" value="Unassembled WGS sequence"/>
</dbReference>
<keyword evidence="11" id="KW-1185">Reference proteome</keyword>
<evidence type="ECO:0000256" key="5">
    <source>
        <dbReference type="ARBA" id="ARBA00022777"/>
    </source>
</evidence>
<dbReference type="Gene3D" id="1.10.287.130">
    <property type="match status" value="1"/>
</dbReference>
<keyword evidence="6" id="KW-0902">Two-component regulatory system</keyword>
<protein>
    <recommendedName>
        <fullName evidence="2">histidine kinase</fullName>
        <ecNumber evidence="2">2.7.13.3</ecNumber>
    </recommendedName>
</protein>